<dbReference type="InterPro" id="IPR013325">
    <property type="entry name" value="RNA_pol_sigma_r2"/>
</dbReference>
<evidence type="ECO:0000256" key="4">
    <source>
        <dbReference type="ARBA" id="ARBA00023163"/>
    </source>
</evidence>
<dbReference type="InterPro" id="IPR013249">
    <property type="entry name" value="RNA_pol_sigma70_r4_t2"/>
</dbReference>
<evidence type="ECO:0000313" key="8">
    <source>
        <dbReference type="Proteomes" id="UP001549749"/>
    </source>
</evidence>
<organism evidence="7 8">
    <name type="scientific">Chitinophaga defluvii</name>
    <dbReference type="NCBI Taxonomy" id="3163343"/>
    <lineage>
        <taxon>Bacteria</taxon>
        <taxon>Pseudomonadati</taxon>
        <taxon>Bacteroidota</taxon>
        <taxon>Chitinophagia</taxon>
        <taxon>Chitinophagales</taxon>
        <taxon>Chitinophagaceae</taxon>
        <taxon>Chitinophaga</taxon>
    </lineage>
</organism>
<gene>
    <name evidence="7" type="ORF">ABR189_03720</name>
</gene>
<dbReference type="SUPFAM" id="SSF88659">
    <property type="entry name" value="Sigma3 and sigma4 domains of RNA polymerase sigma factors"/>
    <property type="match status" value="1"/>
</dbReference>
<evidence type="ECO:0000256" key="2">
    <source>
        <dbReference type="ARBA" id="ARBA00023015"/>
    </source>
</evidence>
<feature type="domain" description="RNA polymerase sigma factor 70 region 4 type 2" evidence="6">
    <location>
        <begin position="124"/>
        <end position="175"/>
    </location>
</feature>
<evidence type="ECO:0000259" key="5">
    <source>
        <dbReference type="Pfam" id="PF04542"/>
    </source>
</evidence>
<dbReference type="SUPFAM" id="SSF88946">
    <property type="entry name" value="Sigma2 domain of RNA polymerase sigma factors"/>
    <property type="match status" value="1"/>
</dbReference>
<dbReference type="InterPro" id="IPR007627">
    <property type="entry name" value="RNA_pol_sigma70_r2"/>
</dbReference>
<dbReference type="NCBIfam" id="TIGR02937">
    <property type="entry name" value="sigma70-ECF"/>
    <property type="match status" value="1"/>
</dbReference>
<dbReference type="Gene3D" id="1.10.1740.10">
    <property type="match status" value="1"/>
</dbReference>
<evidence type="ECO:0000256" key="3">
    <source>
        <dbReference type="ARBA" id="ARBA00023082"/>
    </source>
</evidence>
<protein>
    <submittedName>
        <fullName evidence="7">RNA polymerase sigma-70 factor</fullName>
    </submittedName>
</protein>
<dbReference type="InterPro" id="IPR039425">
    <property type="entry name" value="RNA_pol_sigma-70-like"/>
</dbReference>
<dbReference type="PANTHER" id="PTHR43133">
    <property type="entry name" value="RNA POLYMERASE ECF-TYPE SIGMA FACTO"/>
    <property type="match status" value="1"/>
</dbReference>
<dbReference type="RefSeq" id="WP_354659097.1">
    <property type="nucleotide sequence ID" value="NZ_JBEXAC010000001.1"/>
</dbReference>
<dbReference type="EMBL" id="JBEXAC010000001">
    <property type="protein sequence ID" value="MET6996455.1"/>
    <property type="molecule type" value="Genomic_DNA"/>
</dbReference>
<reference evidence="7 8" key="1">
    <citation type="submission" date="2024-06" db="EMBL/GenBank/DDBJ databases">
        <title>Chitinophaga defluvii sp. nov., isolated from municipal sewage.</title>
        <authorList>
            <person name="Zhang L."/>
        </authorList>
    </citation>
    <scope>NUCLEOTIDE SEQUENCE [LARGE SCALE GENOMIC DNA]</scope>
    <source>
        <strain evidence="7 8">H8</strain>
    </source>
</reference>
<keyword evidence="8" id="KW-1185">Reference proteome</keyword>
<keyword evidence="3" id="KW-0731">Sigma factor</keyword>
<name>A0ABV2T269_9BACT</name>
<dbReference type="Pfam" id="PF08281">
    <property type="entry name" value="Sigma70_r4_2"/>
    <property type="match status" value="1"/>
</dbReference>
<keyword evidence="2" id="KW-0805">Transcription regulation</keyword>
<proteinExistence type="inferred from homology"/>
<dbReference type="InterPro" id="IPR013324">
    <property type="entry name" value="RNA_pol_sigma_r3/r4-like"/>
</dbReference>
<keyword evidence="4" id="KW-0804">Transcription</keyword>
<sequence>MDDLKSAPAGFSIDALQQGNEDMFAMLFHDFYPVLFNFANRLVQDSCTAEEIAEDVFVKLWERTARFDSFQSVKAFLYIATRNSCLDHLKKQKRGRQHYKDLLYLTSSTEEEILHTIIKGEVQREISHAIQQLPARYNSVIQMAFDEGLKAGEIAAITGMPVSTVRNQQARGLALLRKLLTGGALEILLLYWLHRH</sequence>
<dbReference type="Pfam" id="PF04542">
    <property type="entry name" value="Sigma70_r2"/>
    <property type="match status" value="1"/>
</dbReference>
<dbReference type="InterPro" id="IPR014284">
    <property type="entry name" value="RNA_pol_sigma-70_dom"/>
</dbReference>
<comment type="similarity">
    <text evidence="1">Belongs to the sigma-70 factor family. ECF subfamily.</text>
</comment>
<dbReference type="CDD" id="cd06171">
    <property type="entry name" value="Sigma70_r4"/>
    <property type="match status" value="1"/>
</dbReference>
<dbReference type="PANTHER" id="PTHR43133:SF46">
    <property type="entry name" value="RNA POLYMERASE SIGMA-70 FACTOR ECF SUBFAMILY"/>
    <property type="match status" value="1"/>
</dbReference>
<feature type="domain" description="RNA polymerase sigma-70 region 2" evidence="5">
    <location>
        <begin position="27"/>
        <end position="94"/>
    </location>
</feature>
<dbReference type="InterPro" id="IPR014327">
    <property type="entry name" value="RNA_pol_sigma70_bacteroid"/>
</dbReference>
<comment type="caution">
    <text evidence="7">The sequence shown here is derived from an EMBL/GenBank/DDBJ whole genome shotgun (WGS) entry which is preliminary data.</text>
</comment>
<dbReference type="Gene3D" id="1.10.10.10">
    <property type="entry name" value="Winged helix-like DNA-binding domain superfamily/Winged helix DNA-binding domain"/>
    <property type="match status" value="1"/>
</dbReference>
<evidence type="ECO:0000256" key="1">
    <source>
        <dbReference type="ARBA" id="ARBA00010641"/>
    </source>
</evidence>
<evidence type="ECO:0000259" key="6">
    <source>
        <dbReference type="Pfam" id="PF08281"/>
    </source>
</evidence>
<dbReference type="InterPro" id="IPR036388">
    <property type="entry name" value="WH-like_DNA-bd_sf"/>
</dbReference>
<evidence type="ECO:0000313" key="7">
    <source>
        <dbReference type="EMBL" id="MET6996455.1"/>
    </source>
</evidence>
<dbReference type="NCBIfam" id="TIGR02985">
    <property type="entry name" value="Sig70_bacteroi1"/>
    <property type="match status" value="1"/>
</dbReference>
<accession>A0ABV2T269</accession>
<dbReference type="Proteomes" id="UP001549749">
    <property type="component" value="Unassembled WGS sequence"/>
</dbReference>